<accession>A0A1L9WNJ5</accession>
<evidence type="ECO:0000313" key="3">
    <source>
        <dbReference type="EMBL" id="OJJ97707.1"/>
    </source>
</evidence>
<dbReference type="VEuPathDB" id="FungiDB:ASPACDRAFT_62678"/>
<gene>
    <name evidence="3" type="ORF">ASPACDRAFT_62678</name>
</gene>
<comment type="similarity">
    <text evidence="2">Belongs to the fungal hydrophobin family.</text>
</comment>
<keyword evidence="1 2" id="KW-1015">Disulfide bond</keyword>
<evidence type="ECO:0000256" key="2">
    <source>
        <dbReference type="RuleBase" id="RU365009"/>
    </source>
</evidence>
<dbReference type="OrthoDB" id="4225815at2759"/>
<evidence type="ECO:0000313" key="4">
    <source>
        <dbReference type="Proteomes" id="UP000184546"/>
    </source>
</evidence>
<dbReference type="Pfam" id="PF01185">
    <property type="entry name" value="Hydrophobin"/>
    <property type="match status" value="1"/>
</dbReference>
<keyword evidence="2" id="KW-0134">Cell wall</keyword>
<dbReference type="InterPro" id="IPR001338">
    <property type="entry name" value="Class_I_Hydrophobin"/>
</dbReference>
<evidence type="ECO:0000256" key="1">
    <source>
        <dbReference type="ARBA" id="ARBA00023157"/>
    </source>
</evidence>
<dbReference type="RefSeq" id="XP_020054047.1">
    <property type="nucleotide sequence ID" value="XM_020203811.1"/>
</dbReference>
<dbReference type="Proteomes" id="UP000184546">
    <property type="component" value="Unassembled WGS sequence"/>
</dbReference>
<keyword evidence="2" id="KW-0732">Signal</keyword>
<dbReference type="GO" id="GO:0009277">
    <property type="term" value="C:fungal-type cell wall"/>
    <property type="evidence" value="ECO:0007669"/>
    <property type="project" value="InterPro"/>
</dbReference>
<name>A0A1L9WNJ5_ASPA1</name>
<organism evidence="3 4">
    <name type="scientific">Aspergillus aculeatus (strain ATCC 16872 / CBS 172.66 / WB 5094)</name>
    <dbReference type="NCBI Taxonomy" id="690307"/>
    <lineage>
        <taxon>Eukaryota</taxon>
        <taxon>Fungi</taxon>
        <taxon>Dikarya</taxon>
        <taxon>Ascomycota</taxon>
        <taxon>Pezizomycotina</taxon>
        <taxon>Eurotiomycetes</taxon>
        <taxon>Eurotiomycetidae</taxon>
        <taxon>Eurotiales</taxon>
        <taxon>Aspergillaceae</taxon>
        <taxon>Aspergillus</taxon>
        <taxon>Aspergillus subgen. Circumdati</taxon>
    </lineage>
</organism>
<dbReference type="GeneID" id="30977625"/>
<keyword evidence="2" id="KW-0964">Secreted</keyword>
<dbReference type="GO" id="GO:0005199">
    <property type="term" value="F:structural constituent of cell wall"/>
    <property type="evidence" value="ECO:0007669"/>
    <property type="project" value="InterPro"/>
</dbReference>
<dbReference type="AlphaFoldDB" id="A0A1L9WNJ5"/>
<keyword evidence="4" id="KW-1185">Reference proteome</keyword>
<sequence>MKLTLTVSILTIAGLVAAVPAPKPDSQTLENQVKGVAAQTTSTTSESTVDQSQCIAPVLCCGTLTTPLDPLLDPILADLDINASSIVGSVGLLCKPYDTTCTTKPQCCSEVNLLNGVLALGCSALEQ</sequence>
<dbReference type="OMA" id="LCHPWTE"/>
<dbReference type="EMBL" id="KV878982">
    <property type="protein sequence ID" value="OJJ97707.1"/>
    <property type="molecule type" value="Genomic_DNA"/>
</dbReference>
<dbReference type="CDD" id="cd23507">
    <property type="entry name" value="hydrophobin_I"/>
    <property type="match status" value="1"/>
</dbReference>
<protein>
    <recommendedName>
        <fullName evidence="2">Hydrophobin</fullName>
    </recommendedName>
</protein>
<comment type="subcellular location">
    <subcellularLocation>
        <location evidence="2">Secreted</location>
        <location evidence="2">Cell wall</location>
    </subcellularLocation>
</comment>
<reference evidence="4" key="1">
    <citation type="journal article" date="2017" name="Genome Biol.">
        <title>Comparative genomics reveals high biological diversity and specific adaptations in the industrially and medically important fungal genus Aspergillus.</title>
        <authorList>
            <person name="de Vries R.P."/>
            <person name="Riley R."/>
            <person name="Wiebenga A."/>
            <person name="Aguilar-Osorio G."/>
            <person name="Amillis S."/>
            <person name="Uchima C.A."/>
            <person name="Anderluh G."/>
            <person name="Asadollahi M."/>
            <person name="Askin M."/>
            <person name="Barry K."/>
            <person name="Battaglia E."/>
            <person name="Bayram O."/>
            <person name="Benocci T."/>
            <person name="Braus-Stromeyer S.A."/>
            <person name="Caldana C."/>
            <person name="Canovas D."/>
            <person name="Cerqueira G.C."/>
            <person name="Chen F."/>
            <person name="Chen W."/>
            <person name="Choi C."/>
            <person name="Clum A."/>
            <person name="Dos Santos R.A."/>
            <person name="Damasio A.R."/>
            <person name="Diallinas G."/>
            <person name="Emri T."/>
            <person name="Fekete E."/>
            <person name="Flipphi M."/>
            <person name="Freyberg S."/>
            <person name="Gallo A."/>
            <person name="Gournas C."/>
            <person name="Habgood R."/>
            <person name="Hainaut M."/>
            <person name="Harispe M.L."/>
            <person name="Henrissat B."/>
            <person name="Hilden K.S."/>
            <person name="Hope R."/>
            <person name="Hossain A."/>
            <person name="Karabika E."/>
            <person name="Karaffa L."/>
            <person name="Karanyi Z."/>
            <person name="Krasevec N."/>
            <person name="Kuo A."/>
            <person name="Kusch H."/>
            <person name="LaButti K."/>
            <person name="Lagendijk E.L."/>
            <person name="Lapidus A."/>
            <person name="Levasseur A."/>
            <person name="Lindquist E."/>
            <person name="Lipzen A."/>
            <person name="Logrieco A.F."/>
            <person name="MacCabe A."/>
            <person name="Maekelae M.R."/>
            <person name="Malavazi I."/>
            <person name="Melin P."/>
            <person name="Meyer V."/>
            <person name="Mielnichuk N."/>
            <person name="Miskei M."/>
            <person name="Molnar A.P."/>
            <person name="Mule G."/>
            <person name="Ngan C.Y."/>
            <person name="Orejas M."/>
            <person name="Orosz E."/>
            <person name="Ouedraogo J.P."/>
            <person name="Overkamp K.M."/>
            <person name="Park H.-S."/>
            <person name="Perrone G."/>
            <person name="Piumi F."/>
            <person name="Punt P.J."/>
            <person name="Ram A.F."/>
            <person name="Ramon A."/>
            <person name="Rauscher S."/>
            <person name="Record E."/>
            <person name="Riano-Pachon D.M."/>
            <person name="Robert V."/>
            <person name="Roehrig J."/>
            <person name="Ruller R."/>
            <person name="Salamov A."/>
            <person name="Salih N.S."/>
            <person name="Samson R.A."/>
            <person name="Sandor E."/>
            <person name="Sanguinetti M."/>
            <person name="Schuetze T."/>
            <person name="Sepcic K."/>
            <person name="Shelest E."/>
            <person name="Sherlock G."/>
            <person name="Sophianopoulou V."/>
            <person name="Squina F.M."/>
            <person name="Sun H."/>
            <person name="Susca A."/>
            <person name="Todd R.B."/>
            <person name="Tsang A."/>
            <person name="Unkles S.E."/>
            <person name="van de Wiele N."/>
            <person name="van Rossen-Uffink D."/>
            <person name="Oliveira J.V."/>
            <person name="Vesth T.C."/>
            <person name="Visser J."/>
            <person name="Yu J.-H."/>
            <person name="Zhou M."/>
            <person name="Andersen M.R."/>
            <person name="Archer D.B."/>
            <person name="Baker S.E."/>
            <person name="Benoit I."/>
            <person name="Brakhage A.A."/>
            <person name="Braus G.H."/>
            <person name="Fischer R."/>
            <person name="Frisvad J.C."/>
            <person name="Goldman G.H."/>
            <person name="Houbraken J."/>
            <person name="Oakley B."/>
            <person name="Pocsi I."/>
            <person name="Scazzocchio C."/>
            <person name="Seiboth B."/>
            <person name="vanKuyk P.A."/>
            <person name="Wortman J."/>
            <person name="Dyer P.S."/>
            <person name="Grigoriev I.V."/>
        </authorList>
    </citation>
    <scope>NUCLEOTIDE SEQUENCE [LARGE SCALE GENOMIC DNA]</scope>
    <source>
        <strain evidence="4">ATCC 16872 / CBS 172.66 / WB 5094</strain>
    </source>
</reference>
<feature type="signal peptide" evidence="2">
    <location>
        <begin position="1"/>
        <end position="18"/>
    </location>
</feature>
<feature type="chain" id="PRO_5013986137" description="Hydrophobin" evidence="2">
    <location>
        <begin position="19"/>
        <end position="127"/>
    </location>
</feature>
<proteinExistence type="inferred from homology"/>